<feature type="binding site" evidence="1">
    <location>
        <position position="82"/>
    </location>
    <ligand>
        <name>Mg(2+)</name>
        <dbReference type="ChEBI" id="CHEBI:18420"/>
        <label>1</label>
    </ligand>
</feature>
<reference evidence="2" key="2">
    <citation type="submission" date="2023-05" db="EMBL/GenBank/DDBJ databases">
        <authorList>
            <consortium name="Lawrence Berkeley National Laboratory"/>
            <person name="Steindorff A."/>
            <person name="Hensen N."/>
            <person name="Bonometti L."/>
            <person name="Westerberg I."/>
            <person name="Brannstrom I.O."/>
            <person name="Guillou S."/>
            <person name="Cros-Aarteil S."/>
            <person name="Calhoun S."/>
            <person name="Haridas S."/>
            <person name="Kuo A."/>
            <person name="Mondo S."/>
            <person name="Pangilinan J."/>
            <person name="Riley R."/>
            <person name="Labutti K."/>
            <person name="Andreopoulos B."/>
            <person name="Lipzen A."/>
            <person name="Chen C."/>
            <person name="Yanf M."/>
            <person name="Daum C."/>
            <person name="Ng V."/>
            <person name="Clum A."/>
            <person name="Ohm R."/>
            <person name="Martin F."/>
            <person name="Silar P."/>
            <person name="Natvig D."/>
            <person name="Lalanne C."/>
            <person name="Gautier V."/>
            <person name="Ament-Velasquez S.L."/>
            <person name="Kruys A."/>
            <person name="Hutchinson M.I."/>
            <person name="Powell A.J."/>
            <person name="Barry K."/>
            <person name="Miller A.N."/>
            <person name="Grigoriev I.V."/>
            <person name="Debuchy R."/>
            <person name="Gladieux P."/>
            <person name="Thoren M.H."/>
            <person name="Johannesson H."/>
        </authorList>
    </citation>
    <scope>NUCLEOTIDE SEQUENCE</scope>
    <source>
        <strain evidence="2">CBS 141.50</strain>
    </source>
</reference>
<proteinExistence type="predicted"/>
<dbReference type="PANTHER" id="PTHR16222:SF28">
    <property type="entry name" value="ADP-RIBOSYLGLYCOHYDROLASE"/>
    <property type="match status" value="1"/>
</dbReference>
<keyword evidence="1" id="KW-0460">Magnesium</keyword>
<comment type="cofactor">
    <cofactor evidence="1">
        <name>Mg(2+)</name>
        <dbReference type="ChEBI" id="CHEBI:18420"/>
    </cofactor>
    <text evidence="1">Binds 2 magnesium ions per subunit.</text>
</comment>
<comment type="caution">
    <text evidence="2">The sequence shown here is derived from an EMBL/GenBank/DDBJ whole genome shotgun (WGS) entry which is preliminary data.</text>
</comment>
<dbReference type="PANTHER" id="PTHR16222">
    <property type="entry name" value="ADP-RIBOSYLGLYCOHYDROLASE"/>
    <property type="match status" value="1"/>
</dbReference>
<feature type="binding site" evidence="1">
    <location>
        <position position="81"/>
    </location>
    <ligand>
        <name>Mg(2+)</name>
        <dbReference type="ChEBI" id="CHEBI:18420"/>
        <label>1</label>
    </ligand>
</feature>
<evidence type="ECO:0000256" key="1">
    <source>
        <dbReference type="PIRSR" id="PIRSR605502-1"/>
    </source>
</evidence>
<name>A0AAN6UTT0_9PEZI</name>
<dbReference type="RefSeq" id="XP_062632483.1">
    <property type="nucleotide sequence ID" value="XM_062785131.1"/>
</dbReference>
<gene>
    <name evidence="2" type="ORF">C8A04DRAFT_40977</name>
</gene>
<dbReference type="Pfam" id="PF03747">
    <property type="entry name" value="ADP_ribosyl_GH"/>
    <property type="match status" value="1"/>
</dbReference>
<organism evidence="2 3">
    <name type="scientific">Dichotomopilus funicola</name>
    <dbReference type="NCBI Taxonomy" id="1934379"/>
    <lineage>
        <taxon>Eukaryota</taxon>
        <taxon>Fungi</taxon>
        <taxon>Dikarya</taxon>
        <taxon>Ascomycota</taxon>
        <taxon>Pezizomycotina</taxon>
        <taxon>Sordariomycetes</taxon>
        <taxon>Sordariomycetidae</taxon>
        <taxon>Sordariales</taxon>
        <taxon>Chaetomiaceae</taxon>
        <taxon>Dichotomopilus</taxon>
    </lineage>
</organism>
<feature type="binding site" evidence="1">
    <location>
        <position position="323"/>
    </location>
    <ligand>
        <name>Mg(2+)</name>
        <dbReference type="ChEBI" id="CHEBI:18420"/>
        <label>1</label>
    </ligand>
</feature>
<dbReference type="InterPro" id="IPR036705">
    <property type="entry name" value="Ribosyl_crysJ1_sf"/>
</dbReference>
<dbReference type="InterPro" id="IPR050792">
    <property type="entry name" value="ADP-ribosylglycohydrolase"/>
</dbReference>
<dbReference type="GO" id="GO:0046872">
    <property type="term" value="F:metal ion binding"/>
    <property type="evidence" value="ECO:0007669"/>
    <property type="project" value="UniProtKB-KW"/>
</dbReference>
<evidence type="ECO:0000313" key="3">
    <source>
        <dbReference type="Proteomes" id="UP001302676"/>
    </source>
</evidence>
<sequence>MPSPATAHLLHTTTQDLIAGVIIGSALGDAIGLYTEFMPASLAATAYPSRSFTLTGTPTNPIPTPFHFDTHRAPFQPGRWTDDTDHALLILLAFLHTARTPTPDEPASSLPLPTQQELAKRLRVWTSQGFKPLGTMPLGLGRLVGSVVSSAGFDSDPESVARGYWERTGKRVAPNGSLMRTWPVGVFSAATLSRVTHVDPRCVLACVIGTGLVRGLLRGEIAVESDIDALIKRALNWYSRQHDENDQKIDEPELWKHISSSTTLSQLHLDDQPTIGYVYKTLGAGVTMLRLAMRTVNDTKAAKLTRTKLFEEFITDLTFHGGDADTNACFAGALLGSYLGYGALPDHWKHGLLHEEWLLQKSDALCRVLGVQKGEYDGSKDADAEPEGGKPVISQQEMEGRWMVLQQEAFRKMEETAKRGVTKAGGGSWWQKAVGRG</sequence>
<reference evidence="2" key="1">
    <citation type="journal article" date="2023" name="Mol. Phylogenet. Evol.">
        <title>Genome-scale phylogeny and comparative genomics of the fungal order Sordariales.</title>
        <authorList>
            <person name="Hensen N."/>
            <person name="Bonometti L."/>
            <person name="Westerberg I."/>
            <person name="Brannstrom I.O."/>
            <person name="Guillou S."/>
            <person name="Cros-Aarteil S."/>
            <person name="Calhoun S."/>
            <person name="Haridas S."/>
            <person name="Kuo A."/>
            <person name="Mondo S."/>
            <person name="Pangilinan J."/>
            <person name="Riley R."/>
            <person name="LaButti K."/>
            <person name="Andreopoulos B."/>
            <person name="Lipzen A."/>
            <person name="Chen C."/>
            <person name="Yan M."/>
            <person name="Daum C."/>
            <person name="Ng V."/>
            <person name="Clum A."/>
            <person name="Steindorff A."/>
            <person name="Ohm R.A."/>
            <person name="Martin F."/>
            <person name="Silar P."/>
            <person name="Natvig D.O."/>
            <person name="Lalanne C."/>
            <person name="Gautier V."/>
            <person name="Ament-Velasquez S.L."/>
            <person name="Kruys A."/>
            <person name="Hutchinson M.I."/>
            <person name="Powell A.J."/>
            <person name="Barry K."/>
            <person name="Miller A.N."/>
            <person name="Grigoriev I.V."/>
            <person name="Debuchy R."/>
            <person name="Gladieux P."/>
            <person name="Hiltunen Thoren M."/>
            <person name="Johannesson H."/>
        </authorList>
    </citation>
    <scope>NUCLEOTIDE SEQUENCE</scope>
    <source>
        <strain evidence="2">CBS 141.50</strain>
    </source>
</reference>
<dbReference type="GeneID" id="87821744"/>
<evidence type="ECO:0000313" key="2">
    <source>
        <dbReference type="EMBL" id="KAK4139112.1"/>
    </source>
</evidence>
<dbReference type="SUPFAM" id="SSF101478">
    <property type="entry name" value="ADP-ribosylglycohydrolase"/>
    <property type="match status" value="1"/>
</dbReference>
<keyword evidence="1" id="KW-0479">Metal-binding</keyword>
<dbReference type="Gene3D" id="1.10.4080.10">
    <property type="entry name" value="ADP-ribosylation/Crystallin J1"/>
    <property type="match status" value="1"/>
</dbReference>
<feature type="binding site" evidence="1">
    <location>
        <position position="83"/>
    </location>
    <ligand>
        <name>Mg(2+)</name>
        <dbReference type="ChEBI" id="CHEBI:18420"/>
        <label>1</label>
    </ligand>
</feature>
<dbReference type="InterPro" id="IPR005502">
    <property type="entry name" value="Ribosyl_crysJ1"/>
</dbReference>
<accession>A0AAN6UTT0</accession>
<dbReference type="Proteomes" id="UP001302676">
    <property type="component" value="Unassembled WGS sequence"/>
</dbReference>
<keyword evidence="3" id="KW-1185">Reference proteome</keyword>
<dbReference type="EMBL" id="MU853697">
    <property type="protein sequence ID" value="KAK4139112.1"/>
    <property type="molecule type" value="Genomic_DNA"/>
</dbReference>
<dbReference type="AlphaFoldDB" id="A0AAN6UTT0"/>
<protein>
    <submittedName>
        <fullName evidence="2">ADP-ribosyl glycohydrolase</fullName>
    </submittedName>
</protein>
<feature type="binding site" evidence="1">
    <location>
        <position position="325"/>
    </location>
    <ligand>
        <name>Mg(2+)</name>
        <dbReference type="ChEBI" id="CHEBI:18420"/>
        <label>1</label>
    </ligand>
</feature>
<feature type="binding site" evidence="1">
    <location>
        <position position="326"/>
    </location>
    <ligand>
        <name>Mg(2+)</name>
        <dbReference type="ChEBI" id="CHEBI:18420"/>
        <label>1</label>
    </ligand>
</feature>